<feature type="non-terminal residue" evidence="1">
    <location>
        <position position="189"/>
    </location>
</feature>
<organism evidence="1 2">
    <name type="scientific">Tothia fuscella</name>
    <dbReference type="NCBI Taxonomy" id="1048955"/>
    <lineage>
        <taxon>Eukaryota</taxon>
        <taxon>Fungi</taxon>
        <taxon>Dikarya</taxon>
        <taxon>Ascomycota</taxon>
        <taxon>Pezizomycotina</taxon>
        <taxon>Dothideomycetes</taxon>
        <taxon>Pleosporomycetidae</taxon>
        <taxon>Venturiales</taxon>
        <taxon>Cylindrosympodiaceae</taxon>
        <taxon>Tothia</taxon>
    </lineage>
</organism>
<proteinExistence type="predicted"/>
<sequence>MTDINRTGGQTRAGKQVDKYVTGDPVVKTYFPDLNTVAHAKTSCKFAGHLESQKLLSSQRLDGGHIFIAEYTEVVQDARRTLENQNKFGPNAQNHLTWSILNDFRQYFAAAPEVKIISKTTVIGGFQVEELDLQASLQASRNLGTGALTTSELQVITLNPDKTQKDALSHQRMIQACEASRLRIEGPAT</sequence>
<accession>A0A9P4NGL3</accession>
<dbReference type="Proteomes" id="UP000800235">
    <property type="component" value="Unassembled WGS sequence"/>
</dbReference>
<name>A0A9P4NGL3_9PEZI</name>
<protein>
    <submittedName>
        <fullName evidence="1">Uncharacterized protein</fullName>
    </submittedName>
</protein>
<keyword evidence="2" id="KW-1185">Reference proteome</keyword>
<dbReference type="EMBL" id="MU007106">
    <property type="protein sequence ID" value="KAF2420740.1"/>
    <property type="molecule type" value="Genomic_DNA"/>
</dbReference>
<comment type="caution">
    <text evidence="1">The sequence shown here is derived from an EMBL/GenBank/DDBJ whole genome shotgun (WGS) entry which is preliminary data.</text>
</comment>
<reference evidence="1" key="1">
    <citation type="journal article" date="2020" name="Stud. Mycol.">
        <title>101 Dothideomycetes genomes: a test case for predicting lifestyles and emergence of pathogens.</title>
        <authorList>
            <person name="Haridas S."/>
            <person name="Albert R."/>
            <person name="Binder M."/>
            <person name="Bloem J."/>
            <person name="Labutti K."/>
            <person name="Salamov A."/>
            <person name="Andreopoulos B."/>
            <person name="Baker S."/>
            <person name="Barry K."/>
            <person name="Bills G."/>
            <person name="Bluhm B."/>
            <person name="Cannon C."/>
            <person name="Castanera R."/>
            <person name="Culley D."/>
            <person name="Daum C."/>
            <person name="Ezra D."/>
            <person name="Gonzalez J."/>
            <person name="Henrissat B."/>
            <person name="Kuo A."/>
            <person name="Liang C."/>
            <person name="Lipzen A."/>
            <person name="Lutzoni F."/>
            <person name="Magnuson J."/>
            <person name="Mondo S."/>
            <person name="Nolan M."/>
            <person name="Ohm R."/>
            <person name="Pangilinan J."/>
            <person name="Park H.-J."/>
            <person name="Ramirez L."/>
            <person name="Alfaro M."/>
            <person name="Sun H."/>
            <person name="Tritt A."/>
            <person name="Yoshinaga Y."/>
            <person name="Zwiers L.-H."/>
            <person name="Turgeon B."/>
            <person name="Goodwin S."/>
            <person name="Spatafora J."/>
            <person name="Crous P."/>
            <person name="Grigoriev I."/>
        </authorList>
    </citation>
    <scope>NUCLEOTIDE SEQUENCE</scope>
    <source>
        <strain evidence="1">CBS 130266</strain>
    </source>
</reference>
<evidence type="ECO:0000313" key="2">
    <source>
        <dbReference type="Proteomes" id="UP000800235"/>
    </source>
</evidence>
<evidence type="ECO:0000313" key="1">
    <source>
        <dbReference type="EMBL" id="KAF2420740.1"/>
    </source>
</evidence>
<dbReference type="AlphaFoldDB" id="A0A9P4NGL3"/>
<gene>
    <name evidence="1" type="ORF">EJ08DRAFT_653706</name>
</gene>